<proteinExistence type="predicted"/>
<feature type="compositionally biased region" description="Acidic residues" evidence="1">
    <location>
        <begin position="41"/>
        <end position="51"/>
    </location>
</feature>
<dbReference type="Proteomes" id="UP000001555">
    <property type="component" value="Unassembled WGS sequence"/>
</dbReference>
<dbReference type="PaxDb" id="6945-B7PC58"/>
<feature type="region of interest" description="Disordered" evidence="1">
    <location>
        <begin position="37"/>
        <end position="59"/>
    </location>
</feature>
<dbReference type="HOGENOM" id="CLU_2252945_0_0_1"/>
<dbReference type="EMBL" id="DS681920">
    <property type="protein sequence ID" value="EEC04180.1"/>
    <property type="molecule type" value="Genomic_DNA"/>
</dbReference>
<sequence length="104" mass="11928">MEQLPNDRYRIKDFPGRQRTRRHYSSIAPVDKINPWSADDFISEDSDEDSDRDGRLTGTSMNGLIASEAAKLQVLHIFLQSTSKEDGVLEWLLKAQQHTKRGLK</sequence>
<name>B7PC58_IXOSC</name>
<keyword evidence="4" id="KW-1185">Reference proteome</keyword>
<dbReference type="EnsemblMetazoa" id="ISCW002364-RA">
    <property type="protein sequence ID" value="ISCW002364-PA"/>
    <property type="gene ID" value="ISCW002364"/>
</dbReference>
<evidence type="ECO:0000313" key="4">
    <source>
        <dbReference type="Proteomes" id="UP000001555"/>
    </source>
</evidence>
<reference evidence="2 4" key="1">
    <citation type="submission" date="2008-03" db="EMBL/GenBank/DDBJ databases">
        <title>Annotation of Ixodes scapularis.</title>
        <authorList>
            <consortium name="Ixodes scapularis Genome Project Consortium"/>
            <person name="Caler E."/>
            <person name="Hannick L.I."/>
            <person name="Bidwell S."/>
            <person name="Joardar V."/>
            <person name="Thiagarajan M."/>
            <person name="Amedeo P."/>
            <person name="Galinsky K.J."/>
            <person name="Schobel S."/>
            <person name="Inman J."/>
            <person name="Hostetler J."/>
            <person name="Miller J."/>
            <person name="Hammond M."/>
            <person name="Megy K."/>
            <person name="Lawson D."/>
            <person name="Kodira C."/>
            <person name="Sutton G."/>
            <person name="Meyer J."/>
            <person name="Hill C.A."/>
            <person name="Birren B."/>
            <person name="Nene V."/>
            <person name="Collins F."/>
            <person name="Alarcon-Chaidez F."/>
            <person name="Wikel S."/>
            <person name="Strausberg R."/>
        </authorList>
    </citation>
    <scope>NUCLEOTIDE SEQUENCE [LARGE SCALE GENOMIC DNA]</scope>
    <source>
        <strain evidence="4">Wikel</strain>
        <strain evidence="2">Wikel colony</strain>
    </source>
</reference>
<evidence type="ECO:0000256" key="1">
    <source>
        <dbReference type="SAM" id="MobiDB-lite"/>
    </source>
</evidence>
<dbReference type="VEuPathDB" id="VectorBase:ISCI002364"/>
<reference evidence="3" key="2">
    <citation type="submission" date="2020-05" db="UniProtKB">
        <authorList>
            <consortium name="EnsemblMetazoa"/>
        </authorList>
    </citation>
    <scope>IDENTIFICATION</scope>
    <source>
        <strain evidence="3">wikel</strain>
    </source>
</reference>
<organism>
    <name type="scientific">Ixodes scapularis</name>
    <name type="common">Black-legged tick</name>
    <name type="synonym">Deer tick</name>
    <dbReference type="NCBI Taxonomy" id="6945"/>
    <lineage>
        <taxon>Eukaryota</taxon>
        <taxon>Metazoa</taxon>
        <taxon>Ecdysozoa</taxon>
        <taxon>Arthropoda</taxon>
        <taxon>Chelicerata</taxon>
        <taxon>Arachnida</taxon>
        <taxon>Acari</taxon>
        <taxon>Parasitiformes</taxon>
        <taxon>Ixodida</taxon>
        <taxon>Ixodoidea</taxon>
        <taxon>Ixodidae</taxon>
        <taxon>Ixodinae</taxon>
        <taxon>Ixodes</taxon>
    </lineage>
</organism>
<evidence type="ECO:0000313" key="3">
    <source>
        <dbReference type="EnsemblMetazoa" id="ISCW002364-PA"/>
    </source>
</evidence>
<dbReference type="AlphaFoldDB" id="B7PC58"/>
<gene>
    <name evidence="2" type="ORF">IscW_ISCW002364</name>
</gene>
<dbReference type="VEuPathDB" id="VectorBase:ISCW002364"/>
<accession>B7PC58</accession>
<evidence type="ECO:0000313" key="2">
    <source>
        <dbReference type="EMBL" id="EEC04180.1"/>
    </source>
</evidence>
<dbReference type="InParanoid" id="B7PC58"/>
<protein>
    <submittedName>
        <fullName evidence="2 3">Uncharacterized protein</fullName>
    </submittedName>
</protein>
<dbReference type="EMBL" id="ABJB010314824">
    <property type="status" value="NOT_ANNOTATED_CDS"/>
    <property type="molecule type" value="Genomic_DNA"/>
</dbReference>